<evidence type="ECO:0000256" key="1">
    <source>
        <dbReference type="SAM" id="SignalP"/>
    </source>
</evidence>
<evidence type="ECO:0000313" key="3">
    <source>
        <dbReference type="Proteomes" id="UP000035740"/>
    </source>
</evidence>
<sequence>MNTRVTIVAAPMLPVAAITAVFSLSCPAKQNETSIAIRIG</sequence>
<proteinExistence type="predicted"/>
<dbReference type="EMBL" id="KQ090375">
    <property type="protein sequence ID" value="KMS96519.1"/>
    <property type="molecule type" value="Genomic_DNA"/>
</dbReference>
<name>A0A0J8B5M8_BETVV</name>
<keyword evidence="1" id="KW-0732">Signal</keyword>
<feature type="chain" id="PRO_5005294144" evidence="1">
    <location>
        <begin position="18"/>
        <end position="40"/>
    </location>
</feature>
<organism evidence="2 3">
    <name type="scientific">Beta vulgaris subsp. vulgaris</name>
    <name type="common">Beet</name>
    <dbReference type="NCBI Taxonomy" id="3555"/>
    <lineage>
        <taxon>Eukaryota</taxon>
        <taxon>Viridiplantae</taxon>
        <taxon>Streptophyta</taxon>
        <taxon>Embryophyta</taxon>
        <taxon>Tracheophyta</taxon>
        <taxon>Spermatophyta</taxon>
        <taxon>Magnoliopsida</taxon>
        <taxon>eudicotyledons</taxon>
        <taxon>Gunneridae</taxon>
        <taxon>Pentapetalae</taxon>
        <taxon>Caryophyllales</taxon>
        <taxon>Chenopodiaceae</taxon>
        <taxon>Betoideae</taxon>
        <taxon>Beta</taxon>
    </lineage>
</organism>
<evidence type="ECO:0000313" key="2">
    <source>
        <dbReference type="EMBL" id="KMS96519.1"/>
    </source>
</evidence>
<keyword evidence="3" id="KW-1185">Reference proteome</keyword>
<protein>
    <submittedName>
        <fullName evidence="2">Uncharacterized protein</fullName>
    </submittedName>
</protein>
<gene>
    <name evidence="2" type="ORF">BVRB_8g202120</name>
</gene>
<accession>A0A0J8B5M8</accession>
<reference evidence="2 3" key="1">
    <citation type="journal article" date="2014" name="Nature">
        <title>The genome of the recently domesticated crop plant sugar beet (Beta vulgaris).</title>
        <authorList>
            <person name="Dohm J.C."/>
            <person name="Minoche A.E."/>
            <person name="Holtgrawe D."/>
            <person name="Capella-Gutierrez S."/>
            <person name="Zakrzewski F."/>
            <person name="Tafer H."/>
            <person name="Rupp O."/>
            <person name="Sorensen T.R."/>
            <person name="Stracke R."/>
            <person name="Reinhardt R."/>
            <person name="Goesmann A."/>
            <person name="Kraft T."/>
            <person name="Schulz B."/>
            <person name="Stadler P.F."/>
            <person name="Schmidt T."/>
            <person name="Gabaldon T."/>
            <person name="Lehrach H."/>
            <person name="Weisshaar B."/>
            <person name="Himmelbauer H."/>
        </authorList>
    </citation>
    <scope>NUCLEOTIDE SEQUENCE [LARGE SCALE GENOMIC DNA]</scope>
    <source>
        <tissue evidence="2">Taproot</tissue>
    </source>
</reference>
<feature type="signal peptide" evidence="1">
    <location>
        <begin position="1"/>
        <end position="17"/>
    </location>
</feature>
<dbReference type="Proteomes" id="UP000035740">
    <property type="component" value="Unassembled WGS sequence"/>
</dbReference>
<dbReference type="Gramene" id="KMS96519">
    <property type="protein sequence ID" value="KMS96519"/>
    <property type="gene ID" value="BVRB_8g202120"/>
</dbReference>
<dbReference type="PROSITE" id="PS51257">
    <property type="entry name" value="PROKAR_LIPOPROTEIN"/>
    <property type="match status" value="1"/>
</dbReference>
<dbReference type="AlphaFoldDB" id="A0A0J8B5M8"/>